<name>A0A402AM21_9CHLR</name>
<evidence type="ECO:0000313" key="1">
    <source>
        <dbReference type="EMBL" id="GCE20085.1"/>
    </source>
</evidence>
<organism evidence="1 2">
    <name type="scientific">Dictyobacter kobayashii</name>
    <dbReference type="NCBI Taxonomy" id="2014872"/>
    <lineage>
        <taxon>Bacteria</taxon>
        <taxon>Bacillati</taxon>
        <taxon>Chloroflexota</taxon>
        <taxon>Ktedonobacteria</taxon>
        <taxon>Ktedonobacterales</taxon>
        <taxon>Dictyobacteraceae</taxon>
        <taxon>Dictyobacter</taxon>
    </lineage>
</organism>
<dbReference type="EMBL" id="BIFS01000001">
    <property type="protein sequence ID" value="GCE20085.1"/>
    <property type="molecule type" value="Genomic_DNA"/>
</dbReference>
<evidence type="ECO:0000313" key="2">
    <source>
        <dbReference type="Proteomes" id="UP000287188"/>
    </source>
</evidence>
<sequence length="120" mass="12260">MVADPGQHLPAMLGGYRLRCHGAADQGGVDPAVVQPAQVHAVVAGRAYDGVDVAVRVEADLAQHDPGEAPGCCVRGVYRQSSSGQVGQGGQAWSGEEPEQWAVGVDIECDPGDSIGEAGQ</sequence>
<proteinExistence type="predicted"/>
<comment type="caution">
    <text evidence="1">The sequence shown here is derived from an EMBL/GenBank/DDBJ whole genome shotgun (WGS) entry which is preliminary data.</text>
</comment>
<gene>
    <name evidence="1" type="ORF">KDK_38850</name>
</gene>
<dbReference type="Proteomes" id="UP000287188">
    <property type="component" value="Unassembled WGS sequence"/>
</dbReference>
<dbReference type="AlphaFoldDB" id="A0A402AM21"/>
<reference evidence="2" key="1">
    <citation type="submission" date="2018-12" db="EMBL/GenBank/DDBJ databases">
        <title>Tengunoibacter tsumagoiensis gen. nov., sp. nov., Dictyobacter kobayashii sp. nov., D. alpinus sp. nov., and D. joshuensis sp. nov. and description of Dictyobacteraceae fam. nov. within the order Ktedonobacterales isolated from Tengu-no-mugimeshi.</title>
        <authorList>
            <person name="Wang C.M."/>
            <person name="Zheng Y."/>
            <person name="Sakai Y."/>
            <person name="Toyoda A."/>
            <person name="Minakuchi Y."/>
            <person name="Abe K."/>
            <person name="Yokota A."/>
            <person name="Yabe S."/>
        </authorList>
    </citation>
    <scope>NUCLEOTIDE SEQUENCE [LARGE SCALE GENOMIC DNA]</scope>
    <source>
        <strain evidence="2">Uno11</strain>
    </source>
</reference>
<protein>
    <submittedName>
        <fullName evidence="1">Uncharacterized protein</fullName>
    </submittedName>
</protein>
<accession>A0A402AM21</accession>
<keyword evidence="2" id="KW-1185">Reference proteome</keyword>